<dbReference type="InterPro" id="IPR035699">
    <property type="entry name" value="AAA_6"/>
</dbReference>
<dbReference type="GO" id="GO:0031514">
    <property type="term" value="C:motile cilium"/>
    <property type="evidence" value="ECO:0007669"/>
    <property type="project" value="UniProtKB-SubCell"/>
</dbReference>
<dbReference type="FunFam" id="3.10.490.20:FF:000009">
    <property type="entry name" value="Dynein heavy chain 4"/>
    <property type="match status" value="1"/>
</dbReference>
<dbReference type="Gene3D" id="3.30.200.20">
    <property type="entry name" value="Phosphorylase Kinase, domain 1"/>
    <property type="match status" value="1"/>
</dbReference>
<proteinExistence type="inferred from homology"/>
<keyword evidence="11" id="KW-0677">Repeat</keyword>
<evidence type="ECO:0000256" key="4">
    <source>
        <dbReference type="ARBA" id="ARBA00008887"/>
    </source>
</evidence>
<dbReference type="Pfam" id="PF12777">
    <property type="entry name" value="MT"/>
    <property type="match status" value="1"/>
</dbReference>
<dbReference type="PROSITE" id="PS00107">
    <property type="entry name" value="PROTEIN_KINASE_ATP"/>
    <property type="match status" value="1"/>
</dbReference>
<dbReference type="InterPro" id="IPR026983">
    <property type="entry name" value="DHC"/>
</dbReference>
<evidence type="ECO:0000256" key="8">
    <source>
        <dbReference type="ARBA" id="ARBA00022553"/>
    </source>
</evidence>
<evidence type="ECO:0000256" key="14">
    <source>
        <dbReference type="ARBA" id="ARBA00022840"/>
    </source>
</evidence>
<dbReference type="Gene3D" id="1.10.8.720">
    <property type="entry name" value="Region D6 of dynein motor"/>
    <property type="match status" value="1"/>
</dbReference>
<dbReference type="InterPro" id="IPR041589">
    <property type="entry name" value="DNAH3_AAA_lid_1"/>
</dbReference>
<evidence type="ECO:0000256" key="19">
    <source>
        <dbReference type="ARBA" id="ARBA00023175"/>
    </source>
</evidence>
<feature type="binding site" evidence="24">
    <location>
        <position position="4365"/>
    </location>
    <ligand>
        <name>ATP</name>
        <dbReference type="ChEBI" id="CHEBI:30616"/>
    </ligand>
</feature>
<sequence length="4412" mass="502292">MGQAETVLQVQADFVFSSCCGSRLPPRVRVEKRVVYHQKMDSKPSHQNLPHGYGSFLPHPPDNPRPGEHRAAPLPGHRTKLPPMRKYPPGEQDTPPHGSVTQQSLLWQSGCDSNAPKASTFQTPADLFSIIEKDKHGPSTQNLQQTDFPSGAYTPKVQLPYSCSRGHWLRKIEIEKRRREYLKLDIVQLLADLGINSSQLVSRTASSEDQPESSSLSTSPNPNLPVGNYLPLEMFDNEEFDCRTPEDWLALGCEQGSSDQKPVPAKAFLPTNDTMSAGVEEQKRSTPIYTWQSVGVLDYSPEKEQYMVQKADHNGCVRDRKGKPVVGPLQSNQYWVPRIHLYFCAEDPRIFAQRVQYAYKARHNTEALLHYHLCVDCMPVWSGTAVLQPTSLQHIKTLTLSTPGLRFPLLQQCMERLEKEVQLDYVRTMNRMIFDKHVRANPKEFSYITLPEKEPERVPNKGSVSVPEYPFEKNRAKFTFNSLLTKPEVISALSNVRAECNRVAAMSLFHVTFVKPLRLEEFELAQSQMHTQVQLFLRDTWVTNLCNRIHFSLRDAGPGWYNLSESSWQVYCMSKLCRLMTQIRYKLQDSLRFLVQDSLTSLAQLVLHACHSVLHCPSDLKWGSDLIHSPYKPMKNPLFLVDLILDQTGVHYSTPLENFKMSIISLLEKGILCTHKLPQLDKFIMKNLFISGVALLEAVDLWEPAVQELKERVGNALCQATIPLQAYAREYECHLELHNSDVNTFLKLYSQENSTPLEVKEEVVRHLKEKEILEQSLPSLIVIGPFLVNVEAVRKSLSNKRRALANAVIDRLALKLRKQMEGASFTACEECKMISRKLYEKPNSIEELAEQREWMKQIPDQLKSHEELLSKAMADYELIDEFFYNLTNEDFSGKWTAMAWPHKILSQIENVHLQHEEDEERFLKVQMVDQSNFQERLDSLEMVVAGLAAYMDISHAHEVANEVRRVAKQLKECQSMAQVYNNRERLFGLPLTNYDRLQKLSRDFQPFRDLWTTTSDWQRWHDSWLNDPLSSIDPEQLEHNVSDAFKTMHKCIKLFKDIPSCQDVAYFVRGMIEKFQPHIPLIQALRNPGMRSRHWTLLSERLNMNVMPKSNFTFSRCLELGLPQHVDDIAHIAEVAGKEYAIEQALDKMQSEWTSITFEVLPYKETGTYILKSPDEASQLLDDHIVMTQSMSFSPYKKPFEDRISTWESKLRMTQDVLEEWLTCQRSWLYLEPIFSSDDINHQLPVEGKRYQTMERTWRKVMKAANDNRQVIDLCPDQRLLNNLRDCNKLLEQVQKGLSEYLETKRGAFPRFYFLSDDELLEILSQTKDPTAVQPHLRKCFENIARLQFQPDLQITHMYSGEGEEVQLTLPVWPTGNVEDWLCDVEKSMKLSLRDNIERSLKVYPEEPRTKWVLSWPGQVVIAGCQTFWTAEVSESLEKGDLAERLYPQLQKQLGDLVQLVRGHLSRMQRAVLSALIVIEVHAKDVAAKLLEEAVASVNDFEWISQLRYYWARDDLYIRAVNAEFLYGYEYLGNSGRLVITPLTDRCYLTLTGALHLKFGGAPAGPAGTGKTETTKDLGKALAIQTVVFNCSDQLDFLAMGKFLKGLASSGAWACFDEFNRIDVEVLSVVAQQITIIQKAQLQRAKRFVFEGTEIPLVPSCAVFITMNPGYAGRTELPDNLKALFRPVAMMVPDYAMIAEISLYSFGFSDAKALSKKITSTFKLSSEQLSSQDHYDFGMRAVKTVISAAGNLKRENPEMNEELICLRAIRDVNVPKFLQDDLKLFTGIVSDIFPKIREEPIDYGTLEESIRNVCKSKCLKDVDGYITKIIQLYETTVVRHGLMLVGPSGSGKTKCYEVLAAAMTALQGQPSVSGGMYQAVQTYVLNPKSITMGQLYGEFDPLTHEWTDGILSSLIRTGAVAMDEEKKWYMFDGPVDAVWIENMNTVLDDNKKLCLSSGEIIKLTDVMTLMFEVQDLAVASPATVSRCGMVYLEPSILGLSPFTECWLCTIPIPLQPHVQQLNSLFTRFLQDSIMFVRKSVTEMITSLDSNLTCSLLKLLDCFFQPFIPREGEKPPPQDKLDRVCELIEPWFIFSLVWSVGATGDAASRQRFSAWLRDKMTQEKVLSPINYSLNELQATLQVRCTFETLQAKAIIQLCFPEEGLVYDYQLDDSGISHLYEDEEDSKRREVQWVNWMQYASKVVITPETSYADIIVPTADTVRMSFLLDMLLSNKKPVLCVGPTGTGKTLTVSDKLLKNMPPEYITHFLMFSARTSANQTQDYIDSKLDKRRKGVFGPPLGKHFIFFIDDLNMPMLETYGAQPPIELLRQWMDHGGWYDRKQIGTFKQLVDINFACAMGPPGGGRNPITQRFTRHFNYLSFTEMEDSSKRKIFSTILGSWMEKVPELIPLNETLVDATIKVYSTITSSLLPTPAKSHYTFNLRDLSKVFQGVLMADAGKIQDKVQLLRLWYHESCRVFQDRLVSSEDRDWFDKLLQEHIEEFGCSFQEVVPCQPVLFGDFMIPGTDNKAYQLIEDREKLARVMEEYMDDYNQISTTKMKLVLFMDAIQHVCRITRILRQPLGNALLLGLGGSGRQSLTKLASHISEYECFQIELSKNYGVSEWREDIKNIMMKAGLKNVQITFLFVDTQSTENTHIDSHLPAAFQIKSESFLEDINNILNSGDVPNLYNGDEQERIVTAMKSVVQDLGMQPTKANLMAAYVRRVRSNIHTVLCMSKDCPVSLVGIILKYVKYLPTPSPIGEVFRARLRQFPSLVTCCTIDWFSAWPQEALHSVATFLLNELPELEASPAALRGMTAMCVEIHQMVALKCEQYRAELSRYNYVTPKSYLELLSIFSALIGRKKQELHSARQRMKGGLDKLLSTAEDVSKMQEELETMRPLLEEAASDTVVTMEKIEASYIKHHHHHHHIMKKDTLVAEETRVSVQAEEAKASEKASIASAYAADAQKNLDKALPALDDALASLKSLNKNDVTEVRAMQRPPQGVKLVIEAVCILNGIKPKKVAGEKPGSKVDDYWEPGKGLLQDPGKFLEILLKFDKDNIPNAVIKMLQPYIDNEEFHPASIAKVSRACTSICLWVRAMHGYHFVAKTVEPIRKALAEAQEDLAITQNILKEAKEKLEAVEEGIAALQAKYQECLAKRDELDSKCQLCESRLIRADKLIGGLADEKVRWSETVQHLDYLVENVAGDVLLAAGYVAYLGPFTGEYRASMFEEWLRGFKEQQVPHTSEPSLINTLGDKVRIRSWQERDNGLEVMKLSDRDFLRSLENAIRFGKPCLLENVGEELDPALDPVLLRQTFKQQGSTVLKLGDTVIPYHNDFKMYITTKLPNPHYSPEISTKVTLINFTLSPSGLQDQLLGRVVAEERPDLEEAKNQLIVSNARMKQELQEIEDQILHRLSAFEGNPVDDEELIRVLGASKVKAGEIQAKVMVAEETERDIDSTRLEYVPVAIRTQILFFCVSDLSNVDPMYQYSLEWFLGIFMAGIANSERADTLEQRIININEYFTFSLYSNVCRSLFEKHKLMFAFLLCARIMMNQNKIDMAEWQYMLSGGTSLQQLPNPSPTWLSERAWQDILALSALPNFTGLAHTFSSHEPEYRRIFDSSQPHREPLPAEWENKLDGFQRLLVLRCLRVDCLTRGLQDFVSAQLGQRFIEPQTSDLSVVFKESSPSTPLIFVLSPGTDPAADLYKFADVMTFSKKMSAISLGQGQGPWAEEMMHSAMDKGQWVFFQNCHLAPSWMPTLERLIENINPDKVHRDFRLWLTSLPSNKFPVSILQNSSKMTIEPPRGIKANLLKTYLSLSDDFLNSCSKNAEFKSLLLSLCLFHGNAIERRKFGPLGFNIPYEFTDGDLRICISQLKMFLDEYQDIPYKASTCVLKYTAGEINYGGRVTDDWDRRCIMNVLEDFYCPAVLNPEHVYSPSGEYCQISTDLNIKGYLSYIRSLPINDTPEIFGLHDNANISFAQNETFALLGAVLQLQPRVASSGGKAREEIVEEIVTGIEQKIPNSIDIQEVVIKYPVMYEESMNTVLIQEVIRYNKLLTVISQSLSDLVKALKGLVVMSSELELMANNLFINAVPEMWKAKARICPPPLSPLHHPFSLCFAYPSLKPLASWVSDLLQRISFLKQWISGGIPAVFWISGFFFPQAFLTGTLQNYARRYVLSIDSISFGFKVMTETAAELTERPETGCYIHGLFLEGARWDTHAGLLTESRPKELYTEMAVIWMVPMPNRKPPPSGVYICPIYKTLTRAGIAHISSRNMLQNGRTKEEQPETKSETENESKSESAATKPEKEREATHFPMPNPNPAAGYPKLEIKRNAVTDDYKISTHVLGLGINGKVMECFNKQTGEKCALKILYDSPKARREVELHWRVSSGPHIVRILSLYENMHHKKKCLLIIMEW</sequence>
<keyword evidence="19" id="KW-0505">Motor protein</keyword>
<keyword evidence="29" id="KW-1185">Reference proteome</keyword>
<dbReference type="Pfam" id="PF12774">
    <property type="entry name" value="AAA_6"/>
    <property type="match status" value="1"/>
</dbReference>
<evidence type="ECO:0000313" key="29">
    <source>
        <dbReference type="Proteomes" id="UP001274896"/>
    </source>
</evidence>
<protein>
    <recommendedName>
        <fullName evidence="5">non-specific serine/threonine protein kinase</fullName>
        <ecNumber evidence="5">2.7.11.1</ecNumber>
    </recommendedName>
</protein>
<feature type="compositionally biased region" description="Low complexity" evidence="26">
    <location>
        <begin position="212"/>
        <end position="224"/>
    </location>
</feature>
<dbReference type="PROSITE" id="PS50011">
    <property type="entry name" value="PROTEIN_KINASE_DOM"/>
    <property type="match status" value="1"/>
</dbReference>
<dbReference type="InterPro" id="IPR041466">
    <property type="entry name" value="Dynein_AAA5_ext"/>
</dbReference>
<evidence type="ECO:0000256" key="15">
    <source>
        <dbReference type="ARBA" id="ARBA00022846"/>
    </source>
</evidence>
<keyword evidence="10" id="KW-0493">Microtubule</keyword>
<dbReference type="InterPro" id="IPR024743">
    <property type="entry name" value="Dynein_HC_stalk"/>
</dbReference>
<keyword evidence="13" id="KW-0418">Kinase</keyword>
<evidence type="ECO:0000256" key="17">
    <source>
        <dbReference type="ARBA" id="ARBA00023054"/>
    </source>
</evidence>
<dbReference type="InterPro" id="IPR024317">
    <property type="entry name" value="Dynein_heavy_chain_D4_dom"/>
</dbReference>
<dbReference type="Gene3D" id="1.10.472.130">
    <property type="match status" value="1"/>
</dbReference>
<dbReference type="Pfam" id="PF12781">
    <property type="entry name" value="AAA_9"/>
    <property type="match status" value="1"/>
</dbReference>
<dbReference type="InterPro" id="IPR035706">
    <property type="entry name" value="AAA_9"/>
</dbReference>
<dbReference type="FunFam" id="3.40.50.300:FF:000044">
    <property type="entry name" value="Dynein heavy chain 5, axonemal"/>
    <property type="match status" value="1"/>
</dbReference>
<feature type="region of interest" description="Disordered" evidence="26">
    <location>
        <begin position="40"/>
        <end position="101"/>
    </location>
</feature>
<dbReference type="EMBL" id="JAUCMX010000023">
    <property type="protein sequence ID" value="KAK3512701.1"/>
    <property type="molecule type" value="Genomic_DNA"/>
</dbReference>
<comment type="subcellular location">
    <subcellularLocation>
        <location evidence="1">Cell projection</location>
        <location evidence="1">Cilium</location>
        <location evidence="1">Flagellum</location>
    </subcellularLocation>
    <subcellularLocation>
        <location evidence="2">Cytoplasm</location>
        <location evidence="2">Cytoskeleton</location>
        <location evidence="2">Cilium axoneme</location>
    </subcellularLocation>
</comment>
<dbReference type="SUPFAM" id="SSF56112">
    <property type="entry name" value="Protein kinase-like (PK-like)"/>
    <property type="match status" value="1"/>
</dbReference>
<dbReference type="FunFam" id="1.20.58.1120:FF:000005">
    <property type="entry name" value="Dynein, axonemal, heavy chain 12"/>
    <property type="match status" value="1"/>
</dbReference>
<dbReference type="FunFam" id="1.10.8.710:FF:000004">
    <property type="entry name" value="Dynein axonemal heavy chain 6"/>
    <property type="match status" value="1"/>
</dbReference>
<dbReference type="PANTHER" id="PTHR22878:SF73">
    <property type="entry name" value="DYNEIN AXONEMAL HEAVY CHAIN 1"/>
    <property type="match status" value="1"/>
</dbReference>
<feature type="region of interest" description="Disordered" evidence="26">
    <location>
        <begin position="202"/>
        <end position="224"/>
    </location>
</feature>
<dbReference type="GO" id="GO:0005524">
    <property type="term" value="F:ATP binding"/>
    <property type="evidence" value="ECO:0007669"/>
    <property type="project" value="UniProtKB-UniRule"/>
</dbReference>
<comment type="catalytic activity">
    <reaction evidence="22">
        <text>L-threonyl-[protein] + ATP = O-phospho-L-threonyl-[protein] + ADP + H(+)</text>
        <dbReference type="Rhea" id="RHEA:46608"/>
        <dbReference type="Rhea" id="RHEA-COMP:11060"/>
        <dbReference type="Rhea" id="RHEA-COMP:11605"/>
        <dbReference type="ChEBI" id="CHEBI:15378"/>
        <dbReference type="ChEBI" id="CHEBI:30013"/>
        <dbReference type="ChEBI" id="CHEBI:30616"/>
        <dbReference type="ChEBI" id="CHEBI:61977"/>
        <dbReference type="ChEBI" id="CHEBI:456216"/>
        <dbReference type="EC" id="2.7.11.1"/>
    </reaction>
</comment>
<dbReference type="InterPro" id="IPR013602">
    <property type="entry name" value="Dynein_heavy_linker"/>
</dbReference>
<dbReference type="FunFam" id="3.40.50.300:FF:000362">
    <property type="entry name" value="Dynein, axonemal, heavy chain 6"/>
    <property type="match status" value="1"/>
</dbReference>
<dbReference type="Pfam" id="PF12780">
    <property type="entry name" value="AAA_8"/>
    <property type="match status" value="2"/>
</dbReference>
<dbReference type="InterPro" id="IPR043157">
    <property type="entry name" value="Dynein_AAA1S"/>
</dbReference>
<feature type="region of interest" description="Disordered" evidence="26">
    <location>
        <begin position="4266"/>
        <end position="4321"/>
    </location>
</feature>
<dbReference type="InterPro" id="IPR042222">
    <property type="entry name" value="Dynein_2_N"/>
</dbReference>
<keyword evidence="6" id="KW-0963">Cytoplasm</keyword>
<dbReference type="InterPro" id="IPR041228">
    <property type="entry name" value="Dynein_C"/>
</dbReference>
<dbReference type="GO" id="GO:0051959">
    <property type="term" value="F:dynein light intermediate chain binding"/>
    <property type="evidence" value="ECO:0007669"/>
    <property type="project" value="InterPro"/>
</dbReference>
<dbReference type="FunFam" id="1.20.920.30:FF:000005">
    <property type="entry name" value="Dynein, axonemal, heavy chain 2"/>
    <property type="match status" value="1"/>
</dbReference>
<dbReference type="InterPro" id="IPR011009">
    <property type="entry name" value="Kinase-like_dom_sf"/>
</dbReference>
<dbReference type="Proteomes" id="UP001274896">
    <property type="component" value="Unassembled WGS sequence"/>
</dbReference>
<dbReference type="Gene3D" id="1.10.8.710">
    <property type="match status" value="1"/>
</dbReference>
<dbReference type="Gene3D" id="1.20.140.100">
    <property type="entry name" value="Dynein heavy chain, N-terminal domain 2"/>
    <property type="match status" value="1"/>
</dbReference>
<reference evidence="28" key="1">
    <citation type="submission" date="2023-06" db="EMBL/GenBank/DDBJ databases">
        <title>Male Hemibagrus guttatus genome.</title>
        <authorList>
            <person name="Bian C."/>
        </authorList>
    </citation>
    <scope>NUCLEOTIDE SEQUENCE</scope>
    <source>
        <strain evidence="28">Male_cb2023</strain>
        <tissue evidence="28">Muscle</tissue>
    </source>
</reference>
<evidence type="ECO:0000256" key="20">
    <source>
        <dbReference type="ARBA" id="ARBA00023212"/>
    </source>
</evidence>
<feature type="domain" description="Protein kinase" evidence="27">
    <location>
        <begin position="4336"/>
        <end position="4412"/>
    </location>
</feature>
<evidence type="ECO:0000256" key="10">
    <source>
        <dbReference type="ARBA" id="ARBA00022701"/>
    </source>
</evidence>
<dbReference type="Pfam" id="PF17857">
    <property type="entry name" value="AAA_lid_1"/>
    <property type="match status" value="1"/>
</dbReference>
<evidence type="ECO:0000256" key="21">
    <source>
        <dbReference type="ARBA" id="ARBA00023273"/>
    </source>
</evidence>
<organism evidence="28 29">
    <name type="scientific">Hemibagrus guttatus</name>
    <dbReference type="NCBI Taxonomy" id="175788"/>
    <lineage>
        <taxon>Eukaryota</taxon>
        <taxon>Metazoa</taxon>
        <taxon>Chordata</taxon>
        <taxon>Craniata</taxon>
        <taxon>Vertebrata</taxon>
        <taxon>Euteleostomi</taxon>
        <taxon>Actinopterygii</taxon>
        <taxon>Neopterygii</taxon>
        <taxon>Teleostei</taxon>
        <taxon>Ostariophysi</taxon>
        <taxon>Siluriformes</taxon>
        <taxon>Bagridae</taxon>
        <taxon>Hemibagrus</taxon>
    </lineage>
</organism>
<dbReference type="Gene3D" id="1.10.8.1220">
    <property type="match status" value="1"/>
</dbReference>
<evidence type="ECO:0000313" key="28">
    <source>
        <dbReference type="EMBL" id="KAK3512701.1"/>
    </source>
</evidence>
<dbReference type="InterPro" id="IPR041658">
    <property type="entry name" value="AAA_lid_11"/>
</dbReference>
<dbReference type="InterPro" id="IPR017441">
    <property type="entry name" value="Protein_kinase_ATP_BS"/>
</dbReference>
<dbReference type="FunFam" id="1.20.140.100:FF:000004">
    <property type="entry name" value="Dynein axonemal heavy chain 6"/>
    <property type="match status" value="1"/>
</dbReference>
<evidence type="ECO:0000256" key="16">
    <source>
        <dbReference type="ARBA" id="ARBA00023017"/>
    </source>
</evidence>
<evidence type="ECO:0000256" key="24">
    <source>
        <dbReference type="PROSITE-ProRule" id="PRU10141"/>
    </source>
</evidence>
<evidence type="ECO:0000256" key="26">
    <source>
        <dbReference type="SAM" id="MobiDB-lite"/>
    </source>
</evidence>
<dbReference type="Gene3D" id="1.20.920.30">
    <property type="match status" value="1"/>
</dbReference>
<dbReference type="FunFam" id="3.40.50.300:FF:001328">
    <property type="entry name" value="Dynein heavy chain 6, axonemal"/>
    <property type="match status" value="1"/>
</dbReference>
<evidence type="ECO:0000256" key="18">
    <source>
        <dbReference type="ARBA" id="ARBA00023069"/>
    </source>
</evidence>
<dbReference type="Gene3D" id="1.10.287.2620">
    <property type="match status" value="1"/>
</dbReference>
<comment type="similarity">
    <text evidence="4">Belongs to the dynein heavy chain family.</text>
</comment>
<keyword evidence="9" id="KW-0808">Transferase</keyword>
<keyword evidence="20" id="KW-0206">Cytoskeleton</keyword>
<evidence type="ECO:0000256" key="13">
    <source>
        <dbReference type="ARBA" id="ARBA00022777"/>
    </source>
</evidence>
<dbReference type="FunFam" id="1.10.287.2620:FF:000002">
    <property type="entry name" value="Dynein heavy chain 2, axonemal"/>
    <property type="match status" value="1"/>
</dbReference>
<dbReference type="EC" id="2.7.11.1" evidence="5"/>
<dbReference type="GO" id="GO:0004674">
    <property type="term" value="F:protein serine/threonine kinase activity"/>
    <property type="evidence" value="ECO:0007669"/>
    <property type="project" value="UniProtKB-KW"/>
</dbReference>
<comment type="similarity">
    <text evidence="3">Belongs to the protein kinase superfamily. CAMK Ser/Thr protein kinase family.</text>
</comment>
<dbReference type="FunFam" id="1.10.8.720:FF:000001">
    <property type="entry name" value="dynein heavy chain 7, axonemal"/>
    <property type="match status" value="1"/>
</dbReference>
<dbReference type="Gene3D" id="1.20.1270.280">
    <property type="match status" value="1"/>
</dbReference>
<evidence type="ECO:0000256" key="22">
    <source>
        <dbReference type="ARBA" id="ARBA00047899"/>
    </source>
</evidence>
<evidence type="ECO:0000256" key="1">
    <source>
        <dbReference type="ARBA" id="ARBA00004230"/>
    </source>
</evidence>
<dbReference type="GO" id="GO:0045505">
    <property type="term" value="F:dynein intermediate chain binding"/>
    <property type="evidence" value="ECO:0007669"/>
    <property type="project" value="InterPro"/>
</dbReference>
<keyword evidence="8" id="KW-0597">Phosphoprotein</keyword>
<keyword evidence="15" id="KW-0282">Flagellum</keyword>
<keyword evidence="7" id="KW-0723">Serine/threonine-protein kinase</keyword>
<dbReference type="GO" id="GO:0005874">
    <property type="term" value="C:microtubule"/>
    <property type="evidence" value="ECO:0007669"/>
    <property type="project" value="UniProtKB-KW"/>
</dbReference>
<dbReference type="Gene3D" id="3.40.50.300">
    <property type="entry name" value="P-loop containing nucleotide triphosphate hydrolases"/>
    <property type="match status" value="5"/>
</dbReference>
<accession>A0AAE0UP19</accession>
<evidence type="ECO:0000256" key="5">
    <source>
        <dbReference type="ARBA" id="ARBA00012513"/>
    </source>
</evidence>
<comment type="caution">
    <text evidence="28">The sequence shown here is derived from an EMBL/GenBank/DDBJ whole genome shotgun (WGS) entry which is preliminary data.</text>
</comment>
<dbReference type="Pfam" id="PF08393">
    <property type="entry name" value="DHC_N2"/>
    <property type="match status" value="1"/>
</dbReference>
<dbReference type="Gene3D" id="3.10.490.20">
    <property type="match status" value="1"/>
</dbReference>
<name>A0AAE0UP19_9TELE</name>
<dbReference type="InterPro" id="IPR043160">
    <property type="entry name" value="Dynein_C_barrel"/>
</dbReference>
<feature type="compositionally biased region" description="Basic and acidic residues" evidence="26">
    <location>
        <begin position="4276"/>
        <end position="4308"/>
    </location>
</feature>
<dbReference type="FunFam" id="3.20.180.20:FF:000003">
    <property type="entry name" value="Dynein heavy chain 12, axonemal"/>
    <property type="match status" value="1"/>
</dbReference>
<dbReference type="Pfam" id="PF12775">
    <property type="entry name" value="AAA_7"/>
    <property type="match status" value="1"/>
</dbReference>
<keyword evidence="12 24" id="KW-0547">Nucleotide-binding</keyword>
<dbReference type="CDD" id="cd00009">
    <property type="entry name" value="AAA"/>
    <property type="match status" value="1"/>
</dbReference>
<dbReference type="InterPro" id="IPR000719">
    <property type="entry name" value="Prot_kinase_dom"/>
</dbReference>
<keyword evidence="18" id="KW-0969">Cilium</keyword>
<dbReference type="Pfam" id="PF03028">
    <property type="entry name" value="Dynein_heavy"/>
    <property type="match status" value="1"/>
</dbReference>
<keyword evidence="16" id="KW-0243">Dynein</keyword>
<dbReference type="FunFam" id="1.20.1270.280:FF:000001">
    <property type="entry name" value="dynein heavy chain 7, axonemal"/>
    <property type="match status" value="1"/>
</dbReference>
<dbReference type="Gene3D" id="3.20.180.20">
    <property type="entry name" value="Dynein heavy chain, N-terminal domain 2"/>
    <property type="match status" value="1"/>
</dbReference>
<evidence type="ECO:0000256" key="23">
    <source>
        <dbReference type="ARBA" id="ARBA00048679"/>
    </source>
</evidence>
<evidence type="ECO:0000256" key="6">
    <source>
        <dbReference type="ARBA" id="ARBA00022490"/>
    </source>
</evidence>
<dbReference type="FunFam" id="1.10.8.1220:FF:000001">
    <property type="entry name" value="Dynein axonemal heavy chain 5"/>
    <property type="match status" value="1"/>
</dbReference>
<evidence type="ECO:0000256" key="9">
    <source>
        <dbReference type="ARBA" id="ARBA00022679"/>
    </source>
</evidence>
<evidence type="ECO:0000259" key="27">
    <source>
        <dbReference type="PROSITE" id="PS50011"/>
    </source>
</evidence>
<comment type="catalytic activity">
    <reaction evidence="23">
        <text>L-seryl-[protein] + ATP = O-phospho-L-seryl-[protein] + ADP + H(+)</text>
        <dbReference type="Rhea" id="RHEA:17989"/>
        <dbReference type="Rhea" id="RHEA-COMP:9863"/>
        <dbReference type="Rhea" id="RHEA-COMP:11604"/>
        <dbReference type="ChEBI" id="CHEBI:15378"/>
        <dbReference type="ChEBI" id="CHEBI:29999"/>
        <dbReference type="ChEBI" id="CHEBI:30616"/>
        <dbReference type="ChEBI" id="CHEBI:83421"/>
        <dbReference type="ChEBI" id="CHEBI:456216"/>
        <dbReference type="EC" id="2.7.11.1"/>
    </reaction>
</comment>
<evidence type="ECO:0000256" key="25">
    <source>
        <dbReference type="SAM" id="Coils"/>
    </source>
</evidence>
<dbReference type="GO" id="GO:0003341">
    <property type="term" value="P:cilium movement"/>
    <property type="evidence" value="ECO:0007669"/>
    <property type="project" value="UniProtKB-ARBA"/>
</dbReference>
<keyword evidence="17 25" id="KW-0175">Coiled coil</keyword>
<dbReference type="InterPro" id="IPR042219">
    <property type="entry name" value="AAA_lid_11_sf"/>
</dbReference>
<evidence type="ECO:0000256" key="12">
    <source>
        <dbReference type="ARBA" id="ARBA00022741"/>
    </source>
</evidence>
<dbReference type="InterPro" id="IPR004273">
    <property type="entry name" value="Dynein_heavy_D6_P-loop"/>
</dbReference>
<dbReference type="Pfam" id="PF17852">
    <property type="entry name" value="Dynein_AAA_lid"/>
    <property type="match status" value="1"/>
</dbReference>
<dbReference type="GO" id="GO:0005858">
    <property type="term" value="C:axonemal dynein complex"/>
    <property type="evidence" value="ECO:0007669"/>
    <property type="project" value="UniProtKB-ARBA"/>
</dbReference>
<dbReference type="Gene3D" id="1.20.920.20">
    <property type="match status" value="1"/>
</dbReference>
<keyword evidence="21" id="KW-0966">Cell projection</keyword>
<dbReference type="SUPFAM" id="SSF52540">
    <property type="entry name" value="P-loop containing nucleoside triphosphate hydrolases"/>
    <property type="match status" value="4"/>
</dbReference>
<dbReference type="Pfam" id="PF18199">
    <property type="entry name" value="Dynein_C"/>
    <property type="match status" value="1"/>
</dbReference>
<dbReference type="GO" id="GO:0008569">
    <property type="term" value="F:minus-end-directed microtubule motor activity"/>
    <property type="evidence" value="ECO:0007669"/>
    <property type="project" value="InterPro"/>
</dbReference>
<dbReference type="Gene3D" id="6.10.140.1060">
    <property type="match status" value="1"/>
</dbReference>
<dbReference type="Gene3D" id="1.20.58.1120">
    <property type="match status" value="1"/>
</dbReference>
<dbReference type="Pfam" id="PF18198">
    <property type="entry name" value="AAA_lid_11"/>
    <property type="match status" value="1"/>
</dbReference>
<evidence type="ECO:0000256" key="3">
    <source>
        <dbReference type="ARBA" id="ARBA00006692"/>
    </source>
</evidence>
<dbReference type="PANTHER" id="PTHR22878">
    <property type="entry name" value="DYNEIN HEAVY CHAIN 6, AXONEMAL-LIKE-RELATED"/>
    <property type="match status" value="1"/>
</dbReference>
<keyword evidence="14 24" id="KW-0067">ATP-binding</keyword>
<dbReference type="InterPro" id="IPR042228">
    <property type="entry name" value="Dynein_linker_3"/>
</dbReference>
<gene>
    <name evidence="28" type="ORF">QTP70_023142</name>
</gene>
<dbReference type="InterPro" id="IPR027417">
    <property type="entry name" value="P-loop_NTPase"/>
</dbReference>
<dbReference type="FunFam" id="1.20.920.20:FF:000006">
    <property type="entry name" value="Dynein, axonemal, heavy chain 6"/>
    <property type="match status" value="1"/>
</dbReference>
<dbReference type="FunFam" id="3.30.200.20:FF:000156">
    <property type="entry name" value="MAP kinase-activated protein kinase 3"/>
    <property type="match status" value="1"/>
</dbReference>
<feature type="coiled-coil region" evidence="25">
    <location>
        <begin position="3113"/>
        <end position="3161"/>
    </location>
</feature>
<evidence type="ECO:0000256" key="2">
    <source>
        <dbReference type="ARBA" id="ARBA00004430"/>
    </source>
</evidence>
<dbReference type="FunFam" id="3.40.50.300:FF:002141">
    <property type="entry name" value="Dynein heavy chain"/>
    <property type="match status" value="1"/>
</dbReference>
<evidence type="ECO:0000256" key="11">
    <source>
        <dbReference type="ARBA" id="ARBA00022737"/>
    </source>
</evidence>
<evidence type="ECO:0000256" key="7">
    <source>
        <dbReference type="ARBA" id="ARBA00022527"/>
    </source>
</evidence>